<dbReference type="KEGG" id="vg:80540529"/>
<evidence type="ECO:0000313" key="1">
    <source>
        <dbReference type="EMBL" id="BBI30177.1"/>
    </source>
</evidence>
<name>A0A3T1CWH1_9VIRU</name>
<accession>A0A3T1CWH1</accession>
<dbReference type="EMBL" id="AP018495">
    <property type="protein sequence ID" value="BBI30177.1"/>
    <property type="molecule type" value="Genomic_DNA"/>
</dbReference>
<proteinExistence type="predicted"/>
<dbReference type="SUPFAM" id="SSF52540">
    <property type="entry name" value="P-loop containing nucleoside triphosphate hydrolases"/>
    <property type="match status" value="1"/>
</dbReference>
<reference evidence="2" key="1">
    <citation type="journal article" date="2019" name="J. Virol.">
        <title>Medusavirus, a novel large DNA virus discovered from hot spring water.</title>
        <authorList>
            <person name="Yoshikawa G."/>
            <person name="Blanc-Mathieu R."/>
            <person name="Song C."/>
            <person name="Kayama Y."/>
            <person name="Mochizuki T."/>
            <person name="Murata K."/>
            <person name="Ogata H."/>
            <person name="Takemura M."/>
        </authorList>
    </citation>
    <scope>NUCLEOTIDE SEQUENCE [LARGE SCALE GENOMIC DNA]</scope>
</reference>
<organism evidence="1 2">
    <name type="scientific">Acanthamoeba castellanii medusavirus J1</name>
    <dbReference type="NCBI Taxonomy" id="3114988"/>
    <lineage>
        <taxon>Viruses</taxon>
        <taxon>Varidnaviria</taxon>
        <taxon>Bamfordvirae</taxon>
        <taxon>Nucleocytoviricota</taxon>
        <taxon>Megaviricetes</taxon>
        <taxon>Mamonoviridae</taxon>
        <taxon>Medusavirus</taxon>
        <taxon>Medusavirus medusae</taxon>
    </lineage>
</organism>
<sequence>MEGDNTSTIIASRGTQLVPEWTRRDERPAGSRHIICGRRQTGKTTLLNDLLRVKACYNETLVFDPSPVERERLPAFISAEYIHESYDDSKVRELMEHAAEALKNGKNERRLLIVGGCTAQLCKEGSLFELCCSSYRWNIDVYLVVDHLSGVLPSIRSNADYVFLMPTNSRDERQRYHRVFFGNIGCLYKTLDGAFDANARDYGAVVYDARTSSIAAYHARTDLTRTPWPTVEIHDSFNADSRLPGALHIIAGGRASGKKMLLMSLLDVKEDDISAVVALWSDRDALEGYGVAPSRITDGYDDEQTRAILDDAIDAKRNGRNERRSVVFVDCFHGDANEMKKHAALLELCCTSHHCGVDVYIVVQDLRSVSPRIRSNADYVFLLRGHHREALRLAHRDYFDRDGSTFERFVEMVEVRTRDHGVVVFDRSASRTLRF</sequence>
<keyword evidence="2" id="KW-1185">Reference proteome</keyword>
<dbReference type="Proteomes" id="UP001161669">
    <property type="component" value="Segment"/>
</dbReference>
<evidence type="ECO:0000313" key="2">
    <source>
        <dbReference type="Proteomes" id="UP001161669"/>
    </source>
</evidence>
<dbReference type="InterPro" id="IPR027417">
    <property type="entry name" value="P-loop_NTPase"/>
</dbReference>
<protein>
    <submittedName>
        <fullName evidence="1">VV A32-like virion packaging ATPase</fullName>
    </submittedName>
</protein>